<organism evidence="1 2">
    <name type="scientific">Phytophthora megakarya</name>
    <dbReference type="NCBI Taxonomy" id="4795"/>
    <lineage>
        <taxon>Eukaryota</taxon>
        <taxon>Sar</taxon>
        <taxon>Stramenopiles</taxon>
        <taxon>Oomycota</taxon>
        <taxon>Peronosporomycetes</taxon>
        <taxon>Peronosporales</taxon>
        <taxon>Peronosporaceae</taxon>
        <taxon>Phytophthora</taxon>
    </lineage>
</organism>
<keyword evidence="2" id="KW-1185">Reference proteome</keyword>
<evidence type="ECO:0000313" key="1">
    <source>
        <dbReference type="EMBL" id="OWZ00907.1"/>
    </source>
</evidence>
<reference evidence="2" key="1">
    <citation type="submission" date="2017-03" db="EMBL/GenBank/DDBJ databases">
        <title>Phytopthora megakarya and P. palmivora, two closely related causual agents of cacao black pod achieved similar genome size and gene model numbers by different mechanisms.</title>
        <authorList>
            <person name="Ali S."/>
            <person name="Shao J."/>
            <person name="Larry D.J."/>
            <person name="Kronmiller B."/>
            <person name="Shen D."/>
            <person name="Strem M.D."/>
            <person name="Melnick R.L."/>
            <person name="Guiltinan M.J."/>
            <person name="Tyler B.M."/>
            <person name="Meinhardt L.W."/>
            <person name="Bailey B.A."/>
        </authorList>
    </citation>
    <scope>NUCLEOTIDE SEQUENCE [LARGE SCALE GENOMIC DNA]</scope>
    <source>
        <strain evidence="2">zdho120</strain>
    </source>
</reference>
<evidence type="ECO:0000313" key="2">
    <source>
        <dbReference type="Proteomes" id="UP000198211"/>
    </source>
</evidence>
<dbReference type="OrthoDB" id="126982at2759"/>
<dbReference type="Proteomes" id="UP000198211">
    <property type="component" value="Unassembled WGS sequence"/>
</dbReference>
<comment type="caution">
    <text evidence="1">The sequence shown here is derived from an EMBL/GenBank/DDBJ whole genome shotgun (WGS) entry which is preliminary data.</text>
</comment>
<sequence length="447" mass="50245">MAVEFDGLLLLETKVTNARASTISANSRASYLGSTFSTYAGHRSAFFNLYQDYHRVMSAGLEREMSAHSKGLQRQVAGAISQGQIKVGKYPMSFGLYKQVVMAMLQSTSRDMIFSRTFKILSWNLMYRAANTVSICYGHLVWRDDALCIYFAHMTNDLRGTRPRDPRHVYANPISPEIGLILALGKSYAFHDIVSLQLLRVCFEKQVYIGLPMGLIPTTLTFIRAMMSTNDLEKPLISVQSYSVVELQLTTLERIRCAKEHQLTANRGRRLAPPSVAVHLRAGWSMGGVQDRYHRHDAAGDMFVGRTVSGHPVLQPEFAILPPHFTTSDEEVQRAKEIYFPGLPQIVGFVAKFALASLIYHIDFLRQKLSNDHPLFQSPLFTDAELIPQLRSRVQCDSNNGEMQPTGVPPHVKILSELLSVRSEVKEAVQLRNERHKTAYGGAKRDV</sequence>
<dbReference type="AlphaFoldDB" id="A0A225V829"/>
<gene>
    <name evidence="1" type="ORF">PHMEG_00027803</name>
</gene>
<name>A0A225V829_9STRA</name>
<protein>
    <submittedName>
        <fullName evidence="1">Uncharacterized protein</fullName>
    </submittedName>
</protein>
<dbReference type="EMBL" id="NBNE01007242">
    <property type="protein sequence ID" value="OWZ00907.1"/>
    <property type="molecule type" value="Genomic_DNA"/>
</dbReference>
<proteinExistence type="predicted"/>
<accession>A0A225V829</accession>